<dbReference type="InterPro" id="IPR016035">
    <property type="entry name" value="Acyl_Trfase/lysoPLipase"/>
</dbReference>
<keyword evidence="1" id="KW-0378">Hydrolase</keyword>
<organism evidence="6 7">
    <name type="scientific">Serendipita vermifera MAFF 305830</name>
    <dbReference type="NCBI Taxonomy" id="933852"/>
    <lineage>
        <taxon>Eukaryota</taxon>
        <taxon>Fungi</taxon>
        <taxon>Dikarya</taxon>
        <taxon>Basidiomycota</taxon>
        <taxon>Agaricomycotina</taxon>
        <taxon>Agaricomycetes</taxon>
        <taxon>Sebacinales</taxon>
        <taxon>Serendipitaceae</taxon>
        <taxon>Serendipita</taxon>
    </lineage>
</organism>
<evidence type="ECO:0000313" key="6">
    <source>
        <dbReference type="EMBL" id="KIM29254.1"/>
    </source>
</evidence>
<dbReference type="Pfam" id="PF01734">
    <property type="entry name" value="Patatin"/>
    <property type="match status" value="1"/>
</dbReference>
<feature type="short sequence motif" description="GXGXXG" evidence="4">
    <location>
        <begin position="16"/>
        <end position="21"/>
    </location>
</feature>
<evidence type="ECO:0000256" key="2">
    <source>
        <dbReference type="ARBA" id="ARBA00022963"/>
    </source>
</evidence>
<dbReference type="PROSITE" id="PS51635">
    <property type="entry name" value="PNPLA"/>
    <property type="match status" value="1"/>
</dbReference>
<dbReference type="EMBL" id="KN824289">
    <property type="protein sequence ID" value="KIM29254.1"/>
    <property type="molecule type" value="Genomic_DNA"/>
</dbReference>
<evidence type="ECO:0000256" key="1">
    <source>
        <dbReference type="ARBA" id="ARBA00022801"/>
    </source>
</evidence>
<evidence type="ECO:0000256" key="4">
    <source>
        <dbReference type="PROSITE-ProRule" id="PRU01161"/>
    </source>
</evidence>
<name>A0A0C3BAW8_SERVB</name>
<dbReference type="GO" id="GO:0019369">
    <property type="term" value="P:arachidonate metabolic process"/>
    <property type="evidence" value="ECO:0007669"/>
    <property type="project" value="TreeGrafter"/>
</dbReference>
<dbReference type="PANTHER" id="PTHR24185:SF1">
    <property type="entry name" value="CALCIUM-INDEPENDENT PHOSPHOLIPASE A2-GAMMA"/>
    <property type="match status" value="1"/>
</dbReference>
<proteinExistence type="predicted"/>
<keyword evidence="7" id="KW-1185">Reference proteome</keyword>
<comment type="caution">
    <text evidence="4">Lacks conserved residue(s) required for the propagation of feature annotation.</text>
</comment>
<keyword evidence="2" id="KW-0442">Lipid degradation</keyword>
<dbReference type="SUPFAM" id="SSF52151">
    <property type="entry name" value="FabD/lysophospholipase-like"/>
    <property type="match status" value="1"/>
</dbReference>
<dbReference type="GO" id="GO:0046486">
    <property type="term" value="P:glycerolipid metabolic process"/>
    <property type="evidence" value="ECO:0007669"/>
    <property type="project" value="UniProtKB-ARBA"/>
</dbReference>
<dbReference type="AlphaFoldDB" id="A0A0C3BAW8"/>
<evidence type="ECO:0000313" key="7">
    <source>
        <dbReference type="Proteomes" id="UP000054097"/>
    </source>
</evidence>
<gene>
    <name evidence="6" type="ORF">M408DRAFT_328927</name>
</gene>
<dbReference type="Gene3D" id="3.40.1090.10">
    <property type="entry name" value="Cytosolic phospholipase A2 catalytic domain"/>
    <property type="match status" value="1"/>
</dbReference>
<protein>
    <recommendedName>
        <fullName evidence="5">PNPLA domain-containing protein</fullName>
    </recommendedName>
</protein>
<dbReference type="GO" id="GO:0047499">
    <property type="term" value="F:calcium-independent phospholipase A2 activity"/>
    <property type="evidence" value="ECO:0007669"/>
    <property type="project" value="TreeGrafter"/>
</dbReference>
<feature type="non-terminal residue" evidence="6">
    <location>
        <position position="311"/>
    </location>
</feature>
<dbReference type="OrthoDB" id="630895at2759"/>
<reference evidence="7" key="2">
    <citation type="submission" date="2015-01" db="EMBL/GenBank/DDBJ databases">
        <title>Evolutionary Origins and Diversification of the Mycorrhizal Mutualists.</title>
        <authorList>
            <consortium name="DOE Joint Genome Institute"/>
            <consortium name="Mycorrhizal Genomics Consortium"/>
            <person name="Kohler A."/>
            <person name="Kuo A."/>
            <person name="Nagy L.G."/>
            <person name="Floudas D."/>
            <person name="Copeland A."/>
            <person name="Barry K.W."/>
            <person name="Cichocki N."/>
            <person name="Veneault-Fourrey C."/>
            <person name="LaButti K."/>
            <person name="Lindquist E.A."/>
            <person name="Lipzen A."/>
            <person name="Lundell T."/>
            <person name="Morin E."/>
            <person name="Murat C."/>
            <person name="Riley R."/>
            <person name="Ohm R."/>
            <person name="Sun H."/>
            <person name="Tunlid A."/>
            <person name="Henrissat B."/>
            <person name="Grigoriev I.V."/>
            <person name="Hibbett D.S."/>
            <person name="Martin F."/>
        </authorList>
    </citation>
    <scope>NUCLEOTIDE SEQUENCE [LARGE SCALE GENOMIC DNA]</scope>
    <source>
        <strain evidence="7">MAFF 305830</strain>
    </source>
</reference>
<accession>A0A0C3BAW8</accession>
<sequence>MSDAPKSNLKLVSLDGGGIRGFSQLEILRNIMHRLTWDTKSDTRTLPCEHFDLIGGSGTGGLIAILLTRLRMSIEDAFDEFCMVFEQVYEPDDLTPSERTNRLRSCMEYVLMRRGFPIDMKLLDETQSQGCAGFVVASLRSNVETNVCLRTYPIRSQPSSNITVIEAVLASCATQPTFTPVSIGERFRKREYVGAGFGANNPVREVIREAHSLFGGSSTVTSLLSLGTGHPGIISWPSDGNDIDVYKVMRDMMGDCEQRAQEMEERIGQVGIYSRFSVEQGMQSGHPGQAADPGWITTQTESYLSGRQTCN</sequence>
<keyword evidence="3" id="KW-0443">Lipid metabolism</keyword>
<dbReference type="PANTHER" id="PTHR24185">
    <property type="entry name" value="CALCIUM-INDEPENDENT PHOSPHOLIPASE A2-GAMMA"/>
    <property type="match status" value="1"/>
</dbReference>
<reference evidence="6 7" key="1">
    <citation type="submission" date="2014-04" db="EMBL/GenBank/DDBJ databases">
        <authorList>
            <consortium name="DOE Joint Genome Institute"/>
            <person name="Kuo A."/>
            <person name="Zuccaro A."/>
            <person name="Kohler A."/>
            <person name="Nagy L.G."/>
            <person name="Floudas D."/>
            <person name="Copeland A."/>
            <person name="Barry K.W."/>
            <person name="Cichocki N."/>
            <person name="Veneault-Fourrey C."/>
            <person name="LaButti K."/>
            <person name="Lindquist E.A."/>
            <person name="Lipzen A."/>
            <person name="Lundell T."/>
            <person name="Morin E."/>
            <person name="Murat C."/>
            <person name="Sun H."/>
            <person name="Tunlid A."/>
            <person name="Henrissat B."/>
            <person name="Grigoriev I.V."/>
            <person name="Hibbett D.S."/>
            <person name="Martin F."/>
            <person name="Nordberg H.P."/>
            <person name="Cantor M.N."/>
            <person name="Hua S.X."/>
        </authorList>
    </citation>
    <scope>NUCLEOTIDE SEQUENCE [LARGE SCALE GENOMIC DNA]</scope>
    <source>
        <strain evidence="6 7">MAFF 305830</strain>
    </source>
</reference>
<dbReference type="HOGENOM" id="CLU_000288_144_2_1"/>
<evidence type="ECO:0000259" key="5">
    <source>
        <dbReference type="PROSITE" id="PS51635"/>
    </source>
</evidence>
<dbReference type="InterPro" id="IPR002641">
    <property type="entry name" value="PNPLA_dom"/>
</dbReference>
<dbReference type="GO" id="GO:0016020">
    <property type="term" value="C:membrane"/>
    <property type="evidence" value="ECO:0007669"/>
    <property type="project" value="TreeGrafter"/>
</dbReference>
<evidence type="ECO:0000256" key="3">
    <source>
        <dbReference type="ARBA" id="ARBA00023098"/>
    </source>
</evidence>
<feature type="domain" description="PNPLA" evidence="5">
    <location>
        <begin position="12"/>
        <end position="207"/>
    </location>
</feature>
<dbReference type="Proteomes" id="UP000054097">
    <property type="component" value="Unassembled WGS sequence"/>
</dbReference>
<dbReference type="GO" id="GO:0016042">
    <property type="term" value="P:lipid catabolic process"/>
    <property type="evidence" value="ECO:0007669"/>
    <property type="project" value="UniProtKB-KW"/>
</dbReference>